<gene>
    <name evidence="1" type="ORF">BA1DRAFT_01907</name>
</gene>
<evidence type="ECO:0000313" key="1">
    <source>
        <dbReference type="EMBL" id="EYU15552.1"/>
    </source>
</evidence>
<name>A0A022PHF4_9GAMM</name>
<protein>
    <submittedName>
        <fullName evidence="1">Uncharacterized protein</fullName>
    </submittedName>
</protein>
<accession>A0A022PHF4</accession>
<dbReference type="AlphaFoldDB" id="A0A022PHF4"/>
<reference evidence="1 2" key="1">
    <citation type="submission" date="2014-03" db="EMBL/GenBank/DDBJ databases">
        <title>Draft Genome of Photorhabdus luminescens BA1, an Egyptian Isolate.</title>
        <authorList>
            <person name="Ghazal S."/>
            <person name="Hurst S.G.IV."/>
            <person name="Morris K."/>
            <person name="Thomas K."/>
            <person name="Tisa L.S."/>
        </authorList>
    </citation>
    <scope>NUCLEOTIDE SEQUENCE [LARGE SCALE GENOMIC DNA]</scope>
    <source>
        <strain evidence="1 2">BA1</strain>
    </source>
</reference>
<comment type="caution">
    <text evidence="1">The sequence shown here is derived from an EMBL/GenBank/DDBJ whole genome shotgun (WGS) entry which is preliminary data.</text>
</comment>
<organism evidence="1 2">
    <name type="scientific">Photorhabdus aegyptia</name>
    <dbReference type="NCBI Taxonomy" id="2805098"/>
    <lineage>
        <taxon>Bacteria</taxon>
        <taxon>Pseudomonadati</taxon>
        <taxon>Pseudomonadota</taxon>
        <taxon>Gammaproteobacteria</taxon>
        <taxon>Enterobacterales</taxon>
        <taxon>Morganellaceae</taxon>
        <taxon>Photorhabdus</taxon>
    </lineage>
</organism>
<dbReference type="PATRIC" id="fig|1393736.3.peg.1933"/>
<dbReference type="Proteomes" id="UP000023464">
    <property type="component" value="Unassembled WGS sequence"/>
</dbReference>
<sequence length="38" mass="4577">MKVVTRTYSTRKLTWDFDSNGKKIKRMTAKFERLQQLA</sequence>
<evidence type="ECO:0000313" key="2">
    <source>
        <dbReference type="Proteomes" id="UP000023464"/>
    </source>
</evidence>
<proteinExistence type="predicted"/>
<dbReference type="EMBL" id="JFGV01000023">
    <property type="protein sequence ID" value="EYU15552.1"/>
    <property type="molecule type" value="Genomic_DNA"/>
</dbReference>
<keyword evidence="2" id="KW-1185">Reference proteome</keyword>